<organism evidence="1 2">
    <name type="scientific">Ancylostoma ceylanicum</name>
    <dbReference type="NCBI Taxonomy" id="53326"/>
    <lineage>
        <taxon>Eukaryota</taxon>
        <taxon>Metazoa</taxon>
        <taxon>Ecdysozoa</taxon>
        <taxon>Nematoda</taxon>
        <taxon>Chromadorea</taxon>
        <taxon>Rhabditida</taxon>
        <taxon>Rhabditina</taxon>
        <taxon>Rhabditomorpha</taxon>
        <taxon>Strongyloidea</taxon>
        <taxon>Ancylostomatidae</taxon>
        <taxon>Ancylostomatinae</taxon>
        <taxon>Ancylostoma</taxon>
    </lineage>
</organism>
<dbReference type="EMBL" id="JARK01001340">
    <property type="protein sequence ID" value="EYC30720.1"/>
    <property type="molecule type" value="Genomic_DNA"/>
</dbReference>
<keyword evidence="2" id="KW-1185">Reference proteome</keyword>
<reference evidence="2" key="1">
    <citation type="journal article" date="2015" name="Nat. Genet.">
        <title>The genome and transcriptome of the zoonotic hookworm Ancylostoma ceylanicum identify infection-specific gene families.</title>
        <authorList>
            <person name="Schwarz E.M."/>
            <person name="Hu Y."/>
            <person name="Antoshechkin I."/>
            <person name="Miller M.M."/>
            <person name="Sternberg P.W."/>
            <person name="Aroian R.V."/>
        </authorList>
    </citation>
    <scope>NUCLEOTIDE SEQUENCE</scope>
    <source>
        <strain evidence="2">HY135</strain>
    </source>
</reference>
<comment type="caution">
    <text evidence="1">The sequence shown here is derived from an EMBL/GenBank/DDBJ whole genome shotgun (WGS) entry which is preliminary data.</text>
</comment>
<dbReference type="AlphaFoldDB" id="A0A016VTH8"/>
<proteinExistence type="predicted"/>
<name>A0A016VTH8_9BILA</name>
<dbReference type="Proteomes" id="UP000024635">
    <property type="component" value="Unassembled WGS sequence"/>
</dbReference>
<protein>
    <submittedName>
        <fullName evidence="1">Uncharacterized protein</fullName>
    </submittedName>
</protein>
<sequence length="93" mass="10383">MSPNTSHVSTHIAKRVRRRTFNQTFERAGKSIPRLRQPAVVAIATTAGGRHMDKVNEETPDERGMIIKGAWRSKAIFPLSLSLTSPVHFEQSS</sequence>
<gene>
    <name evidence="1" type="primary">Acey_s0004.g1732</name>
    <name evidence="1" type="ORF">Y032_0004g1732</name>
</gene>
<evidence type="ECO:0000313" key="2">
    <source>
        <dbReference type="Proteomes" id="UP000024635"/>
    </source>
</evidence>
<evidence type="ECO:0000313" key="1">
    <source>
        <dbReference type="EMBL" id="EYC30720.1"/>
    </source>
</evidence>
<accession>A0A016VTH8</accession>